<dbReference type="AlphaFoldDB" id="A0A0K1PJQ8"/>
<dbReference type="Proteomes" id="UP000064967">
    <property type="component" value="Chromosome"/>
</dbReference>
<evidence type="ECO:0000313" key="3">
    <source>
        <dbReference type="Proteomes" id="UP000064967"/>
    </source>
</evidence>
<dbReference type="STRING" id="1391654.AKJ09_00437"/>
<feature type="domain" description="RelA/SpoT" evidence="1">
    <location>
        <begin position="45"/>
        <end position="167"/>
    </location>
</feature>
<dbReference type="RefSeq" id="WP_146645472.1">
    <property type="nucleotide sequence ID" value="NZ_CP012333.1"/>
</dbReference>
<dbReference type="CDD" id="cd05399">
    <property type="entry name" value="NT_Rel-Spo_like"/>
    <property type="match status" value="1"/>
</dbReference>
<keyword evidence="3" id="KW-1185">Reference proteome</keyword>
<dbReference type="PANTHER" id="PTHR41773:SF1">
    <property type="entry name" value="RELA_SPOT DOMAIN-CONTAINING PROTEIN"/>
    <property type="match status" value="1"/>
</dbReference>
<gene>
    <name evidence="2" type="ORF">AKJ09_00437</name>
</gene>
<dbReference type="EMBL" id="CP012333">
    <property type="protein sequence ID" value="AKU93773.1"/>
    <property type="molecule type" value="Genomic_DNA"/>
</dbReference>
<sequence length="372" mass="42331">MPYEALLEEYDALLPSLRRHGDRLVDELRVLLAADPTLKVHSVTVRLKSRESLARKLARPDKSYSDLWAITDLLGLRVITYFEDAVDRVGNLLEARMPVDFGHSTDKRRREPTEFGYRSLHYVCSMGAATPTELPERARFEIQVRTVLEHAWAEIEHDLGYKATEEVPAPTRRRLNRLAGLLELADQEFVAIRRELDSYARALPAQIEAGGDSVQLDRFSLAALLDCDEVRAIDRDIALVLDKPLGEEPFFPGYLLKMLASSGIRTVADARAGIREHHDVIVAMVKPYFAFAWETWQLSPEQMARIFRGYSLFFLAHVEVLRTSSLRLEKIERLARLYRELDYPDDARTAHRVASMLVDAFGTLGPTGTDVR</sequence>
<dbReference type="InterPro" id="IPR043519">
    <property type="entry name" value="NT_sf"/>
</dbReference>
<dbReference type="SMART" id="SM00954">
    <property type="entry name" value="RelA_SpoT"/>
    <property type="match status" value="1"/>
</dbReference>
<dbReference type="GO" id="GO:0015969">
    <property type="term" value="P:guanosine tetraphosphate metabolic process"/>
    <property type="evidence" value="ECO:0007669"/>
    <property type="project" value="InterPro"/>
</dbReference>
<name>A0A0K1PJQ8_9BACT</name>
<dbReference type="KEGG" id="llu:AKJ09_00437"/>
<evidence type="ECO:0000313" key="2">
    <source>
        <dbReference type="EMBL" id="AKU93773.1"/>
    </source>
</evidence>
<protein>
    <recommendedName>
        <fullName evidence="1">RelA/SpoT domain-containing protein</fullName>
    </recommendedName>
</protein>
<organism evidence="2 3">
    <name type="scientific">Labilithrix luteola</name>
    <dbReference type="NCBI Taxonomy" id="1391654"/>
    <lineage>
        <taxon>Bacteria</taxon>
        <taxon>Pseudomonadati</taxon>
        <taxon>Myxococcota</taxon>
        <taxon>Polyangia</taxon>
        <taxon>Polyangiales</taxon>
        <taxon>Labilitrichaceae</taxon>
        <taxon>Labilithrix</taxon>
    </lineage>
</organism>
<dbReference type="SUPFAM" id="SSF81301">
    <property type="entry name" value="Nucleotidyltransferase"/>
    <property type="match status" value="1"/>
</dbReference>
<proteinExistence type="predicted"/>
<dbReference type="InterPro" id="IPR007685">
    <property type="entry name" value="RelA_SpoT"/>
</dbReference>
<reference evidence="2 3" key="1">
    <citation type="submission" date="2015-08" db="EMBL/GenBank/DDBJ databases">
        <authorList>
            <person name="Babu N.S."/>
            <person name="Beckwith C.J."/>
            <person name="Beseler K.G."/>
            <person name="Brison A."/>
            <person name="Carone J.V."/>
            <person name="Caskin T.P."/>
            <person name="Diamond M."/>
            <person name="Durham M.E."/>
            <person name="Foxe J.M."/>
            <person name="Go M."/>
            <person name="Henderson B.A."/>
            <person name="Jones I.B."/>
            <person name="McGettigan J.A."/>
            <person name="Micheletti S.J."/>
            <person name="Nasrallah M.E."/>
            <person name="Ortiz D."/>
            <person name="Piller C.R."/>
            <person name="Privatt S.R."/>
            <person name="Schneider S.L."/>
            <person name="Sharp S."/>
            <person name="Smith T.C."/>
            <person name="Stanton J.D."/>
            <person name="Ullery H.E."/>
            <person name="Wilson R.J."/>
            <person name="Serrano M.G."/>
            <person name="Buck G."/>
            <person name="Lee V."/>
            <person name="Wang Y."/>
            <person name="Carvalho R."/>
            <person name="Voegtly L."/>
            <person name="Shi R."/>
            <person name="Duckworth R."/>
            <person name="Johnson A."/>
            <person name="Loviza R."/>
            <person name="Walstead R."/>
            <person name="Shah Z."/>
            <person name="Kiflezghi M."/>
            <person name="Wade K."/>
            <person name="Ball S.L."/>
            <person name="Bradley K.W."/>
            <person name="Asai D.J."/>
            <person name="Bowman C.A."/>
            <person name="Russell D.A."/>
            <person name="Pope W.H."/>
            <person name="Jacobs-Sera D."/>
            <person name="Hendrix R.W."/>
            <person name="Hatfull G.F."/>
        </authorList>
    </citation>
    <scope>NUCLEOTIDE SEQUENCE [LARGE SCALE GENOMIC DNA]</scope>
    <source>
        <strain evidence="2 3">DSM 27648</strain>
    </source>
</reference>
<dbReference type="Pfam" id="PF04607">
    <property type="entry name" value="RelA_SpoT"/>
    <property type="match status" value="1"/>
</dbReference>
<dbReference type="PATRIC" id="fig|1391654.3.peg.450"/>
<dbReference type="PANTHER" id="PTHR41773">
    <property type="entry name" value="GTP PYROPHOSPHATASE-RELATED"/>
    <property type="match status" value="1"/>
</dbReference>
<dbReference type="OrthoDB" id="9789634at2"/>
<dbReference type="Gene3D" id="1.10.287.860">
    <property type="entry name" value="Nucleotidyltransferase"/>
    <property type="match status" value="1"/>
</dbReference>
<evidence type="ECO:0000259" key="1">
    <source>
        <dbReference type="SMART" id="SM00954"/>
    </source>
</evidence>
<dbReference type="Gene3D" id="3.30.460.10">
    <property type="entry name" value="Beta Polymerase, domain 2"/>
    <property type="match status" value="1"/>
</dbReference>
<accession>A0A0K1PJQ8</accession>